<name>A0A1Y6FN09_9SPHN</name>
<dbReference type="RefSeq" id="WP_381454169.1">
    <property type="nucleotide sequence ID" value="NZ_JBHUNO010000001.1"/>
</dbReference>
<dbReference type="Proteomes" id="UP000194469">
    <property type="component" value="Unassembled WGS sequence"/>
</dbReference>
<reference evidence="2" key="1">
    <citation type="submission" date="2017-04" db="EMBL/GenBank/DDBJ databases">
        <authorList>
            <person name="Varghese N."/>
            <person name="Submissions S."/>
        </authorList>
    </citation>
    <scope>NUCLEOTIDE SEQUENCE [LARGE SCALE GENOMIC DNA]</scope>
    <source>
        <strain evidence="2">UI2</strain>
    </source>
</reference>
<dbReference type="AlphaFoldDB" id="A0A1Y6FN09"/>
<dbReference type="SUPFAM" id="SSF53474">
    <property type="entry name" value="alpha/beta-Hydrolases"/>
    <property type="match status" value="1"/>
</dbReference>
<accession>A0A1Y6FN09</accession>
<organism evidence="1 2">
    <name type="scientific">Sphingopyxis terrae subsp. ummariensis</name>
    <dbReference type="NCBI Taxonomy" id="429001"/>
    <lineage>
        <taxon>Bacteria</taxon>
        <taxon>Pseudomonadati</taxon>
        <taxon>Pseudomonadota</taxon>
        <taxon>Alphaproteobacteria</taxon>
        <taxon>Sphingomonadales</taxon>
        <taxon>Sphingomonadaceae</taxon>
        <taxon>Sphingopyxis</taxon>
    </lineage>
</organism>
<sequence length="305" mass="34024">MLKWMAARLDTIGSGKRARAFREGWPSRTREDIAFVEAGGVTFRYRAAGYGRPIIFAADPPVTLEAYDRLLEIYSADFRAIVFELPAMGFSVPGFWQDFCFFQANDTIAEFIRLIAEEPAILAFSCVAGLGALDIAGRYPSRVSHLIQIQTPSWPEAIRWKMARDPKNILAKPFLGQIAMRKLALARAPLWLKLAVGQQEALTGLCGCATDALHHGGAWAMATAFQNYLPDKEPVMKRVSQPALAIWGNSDGSHRETDRQSSLWLCDHPASRIAEYEDLGHFPELEDVERIYAEIRAFVTDTSAD</sequence>
<evidence type="ECO:0000313" key="1">
    <source>
        <dbReference type="EMBL" id="SMQ76275.1"/>
    </source>
</evidence>
<keyword evidence="2" id="KW-1185">Reference proteome</keyword>
<protein>
    <submittedName>
        <fullName evidence="1">Pimeloyl-ACP methyl ester carboxylesterase</fullName>
    </submittedName>
</protein>
<evidence type="ECO:0000313" key="2">
    <source>
        <dbReference type="Proteomes" id="UP000194469"/>
    </source>
</evidence>
<dbReference type="EMBL" id="FXWL01000002">
    <property type="protein sequence ID" value="SMQ76275.1"/>
    <property type="molecule type" value="Genomic_DNA"/>
</dbReference>
<proteinExistence type="predicted"/>
<dbReference type="InterPro" id="IPR029058">
    <property type="entry name" value="AB_hydrolase_fold"/>
</dbReference>
<dbReference type="Gene3D" id="3.40.50.1820">
    <property type="entry name" value="alpha/beta hydrolase"/>
    <property type="match status" value="1"/>
</dbReference>
<gene>
    <name evidence="1" type="ORF">SAMN06295984_1717</name>
</gene>